<dbReference type="EMBL" id="CP104067">
    <property type="protein sequence ID" value="WAH44419.1"/>
    <property type="molecule type" value="Genomic_DNA"/>
</dbReference>
<keyword evidence="2" id="KW-1185">Reference proteome</keyword>
<reference evidence="1" key="1">
    <citation type="submission" date="2022-08" db="EMBL/GenBank/DDBJ databases">
        <title>Alicyclobacillus fastidiosus DSM 17978, complete genome.</title>
        <authorList>
            <person name="Wang Q."/>
            <person name="Cai R."/>
            <person name="Wang Z."/>
        </authorList>
    </citation>
    <scope>NUCLEOTIDE SEQUENCE</scope>
    <source>
        <strain evidence="1">DSM 17978</strain>
    </source>
</reference>
<organism evidence="1 2">
    <name type="scientific">Alicyclobacillus fastidiosus</name>
    <dbReference type="NCBI Taxonomy" id="392011"/>
    <lineage>
        <taxon>Bacteria</taxon>
        <taxon>Bacillati</taxon>
        <taxon>Bacillota</taxon>
        <taxon>Bacilli</taxon>
        <taxon>Bacillales</taxon>
        <taxon>Alicyclobacillaceae</taxon>
        <taxon>Alicyclobacillus</taxon>
    </lineage>
</organism>
<evidence type="ECO:0000313" key="1">
    <source>
        <dbReference type="EMBL" id="WAH44419.1"/>
    </source>
</evidence>
<dbReference type="Proteomes" id="UP001164761">
    <property type="component" value="Chromosome"/>
</dbReference>
<proteinExistence type="predicted"/>
<accession>A0ABY6ZNG6</accession>
<dbReference type="RefSeq" id="WP_268008312.1">
    <property type="nucleotide sequence ID" value="NZ_BSUT01000001.1"/>
</dbReference>
<protein>
    <submittedName>
        <fullName evidence="1">Uncharacterized protein</fullName>
    </submittedName>
</protein>
<evidence type="ECO:0000313" key="2">
    <source>
        <dbReference type="Proteomes" id="UP001164761"/>
    </source>
</evidence>
<sequence length="202" mass="23373">MKKGEGNKNIIITPDAGVSNAFFGGNLHYESFVMADGYGTAAIHLASNAYKENERDTWLYPTLYLFRHYVELTWKDIYIKWKALIDEEVTPEELQGHKLSNKSFDGLWTWLLSNWPKEDRAKPNRVKRIIVDLHKLDKTGQAFRYNQDVNGRVFRGAETQLIGYNELVQKMEDVKCFFDGLQGWIGHMLDIKAEMGSEGYNE</sequence>
<gene>
    <name evidence="1" type="ORF">NZD89_14095</name>
</gene>
<name>A0ABY6ZNG6_9BACL</name>